<dbReference type="InterPro" id="IPR029056">
    <property type="entry name" value="Ribokinase-like"/>
</dbReference>
<comment type="similarity">
    <text evidence="1">Belongs to the carbohydrate kinase PfkB family.</text>
</comment>
<dbReference type="InterPro" id="IPR050306">
    <property type="entry name" value="PfkB_Carbo_kinase"/>
</dbReference>
<evidence type="ECO:0000256" key="2">
    <source>
        <dbReference type="ARBA" id="ARBA00022679"/>
    </source>
</evidence>
<dbReference type="AlphaFoldDB" id="A0A1H3IGG0"/>
<dbReference type="InterPro" id="IPR011611">
    <property type="entry name" value="PfkB_dom"/>
</dbReference>
<evidence type="ECO:0000259" key="5">
    <source>
        <dbReference type="Pfam" id="PF00294"/>
    </source>
</evidence>
<organism evidence="6 7">
    <name type="scientific">Halopenitus persicus</name>
    <dbReference type="NCBI Taxonomy" id="1048396"/>
    <lineage>
        <taxon>Archaea</taxon>
        <taxon>Methanobacteriati</taxon>
        <taxon>Methanobacteriota</taxon>
        <taxon>Stenosarchaea group</taxon>
        <taxon>Halobacteria</taxon>
        <taxon>Halobacteriales</taxon>
        <taxon>Haloferacaceae</taxon>
        <taxon>Halopenitus</taxon>
    </lineage>
</organism>
<dbReference type="SUPFAM" id="SSF53613">
    <property type="entry name" value="Ribokinase-like"/>
    <property type="match status" value="1"/>
</dbReference>
<keyword evidence="7" id="KW-1185">Reference proteome</keyword>
<dbReference type="PANTHER" id="PTHR43085">
    <property type="entry name" value="HEXOKINASE FAMILY MEMBER"/>
    <property type="match status" value="1"/>
</dbReference>
<dbReference type="Gene3D" id="3.40.1190.20">
    <property type="match status" value="1"/>
</dbReference>
<reference evidence="7" key="1">
    <citation type="submission" date="2016-10" db="EMBL/GenBank/DDBJ databases">
        <authorList>
            <person name="Varghese N."/>
            <person name="Submissions S."/>
        </authorList>
    </citation>
    <scope>NUCLEOTIDE SEQUENCE [LARGE SCALE GENOMIC DNA]</scope>
    <source>
        <strain evidence="7">DC30,IBRC 10041,KCTC 4046</strain>
    </source>
</reference>
<name>A0A1H3IGG0_9EURY</name>
<feature type="compositionally biased region" description="Basic and acidic residues" evidence="4">
    <location>
        <begin position="180"/>
        <end position="196"/>
    </location>
</feature>
<evidence type="ECO:0000256" key="1">
    <source>
        <dbReference type="ARBA" id="ARBA00010688"/>
    </source>
</evidence>
<protein>
    <submittedName>
        <fullName evidence="6">2-keto-3-deoxygluconate kinase</fullName>
    </submittedName>
</protein>
<dbReference type="EMBL" id="FNPC01000004">
    <property type="protein sequence ID" value="SDY26158.1"/>
    <property type="molecule type" value="Genomic_DNA"/>
</dbReference>
<feature type="domain" description="Carbohydrate kinase PfkB" evidence="5">
    <location>
        <begin position="5"/>
        <end position="317"/>
    </location>
</feature>
<dbReference type="CDD" id="cd01166">
    <property type="entry name" value="KdgK"/>
    <property type="match status" value="1"/>
</dbReference>
<evidence type="ECO:0000313" key="7">
    <source>
        <dbReference type="Proteomes" id="UP000199079"/>
    </source>
</evidence>
<dbReference type="GO" id="GO:0016301">
    <property type="term" value="F:kinase activity"/>
    <property type="evidence" value="ECO:0007669"/>
    <property type="project" value="UniProtKB-KW"/>
</dbReference>
<keyword evidence="2" id="KW-0808">Transferase</keyword>
<dbReference type="Proteomes" id="UP000199079">
    <property type="component" value="Unassembled WGS sequence"/>
</dbReference>
<evidence type="ECO:0000313" key="6">
    <source>
        <dbReference type="EMBL" id="SDY26158.1"/>
    </source>
</evidence>
<sequence>MGAVTDLVTFGEATVRLSPPRGDRLETAPALDVRVSGPESNAAVGAARLGVDAAWLSKLPDSALGRRVIAALRSHGVRTGVAWTDAAAGRVGTIYEDRGAGAHGTAAIDDRAGSAFTTVTPADLPNGVVESTDRVHTTGVTLGASDRARSTALDLLETAGEAGVRRSLALRHRDRLWDADRTDSTGRDGSAGRDESSSGTDSAARVYREALEHVETLFVSRGEARSVLSCEGDAVEIVHSLRTEFDLETVVLTRDGATTGAVAIDAGAVHEGPAADTPHRDPTGTDDAFVAGFLAERIADGSVPDALERGTATAVLTGRIDGGTAIITRKEVNGLIADPDALER</sequence>
<dbReference type="Pfam" id="PF00294">
    <property type="entry name" value="PfkB"/>
    <property type="match status" value="1"/>
</dbReference>
<accession>A0A1H3IGG0</accession>
<proteinExistence type="inferred from homology"/>
<keyword evidence="3 6" id="KW-0418">Kinase</keyword>
<feature type="region of interest" description="Disordered" evidence="4">
    <location>
        <begin position="180"/>
        <end position="203"/>
    </location>
</feature>
<dbReference type="PANTHER" id="PTHR43085:SF57">
    <property type="entry name" value="CARBOHYDRATE KINASE PFKB DOMAIN-CONTAINING PROTEIN"/>
    <property type="match status" value="1"/>
</dbReference>
<evidence type="ECO:0000256" key="3">
    <source>
        <dbReference type="ARBA" id="ARBA00022777"/>
    </source>
</evidence>
<evidence type="ECO:0000256" key="4">
    <source>
        <dbReference type="SAM" id="MobiDB-lite"/>
    </source>
</evidence>
<gene>
    <name evidence="6" type="ORF">SAMN05216564_10497</name>
</gene>
<dbReference type="OrthoDB" id="96179at2157"/>